<dbReference type="KEGG" id="vcop:MM50RIKEN_09280"/>
<reference evidence="1" key="1">
    <citation type="submission" date="2020-09" db="EMBL/GenBank/DDBJ databases">
        <title>New species isolated from human feces.</title>
        <authorList>
            <person name="Kitahara M."/>
            <person name="Shigeno Y."/>
            <person name="Shime M."/>
            <person name="Matsumoto Y."/>
            <person name="Nakamura S."/>
            <person name="Motooka D."/>
            <person name="Fukuoka S."/>
            <person name="Nishikawa H."/>
            <person name="Benno Y."/>
        </authorList>
    </citation>
    <scope>NUCLEOTIDE SEQUENCE</scope>
    <source>
        <strain evidence="1">MM50</strain>
    </source>
</reference>
<proteinExistence type="predicted"/>
<keyword evidence="2" id="KW-1185">Reference proteome</keyword>
<protein>
    <submittedName>
        <fullName evidence="1">Uncharacterized protein</fullName>
    </submittedName>
</protein>
<dbReference type="Proteomes" id="UP000681035">
    <property type="component" value="Chromosome"/>
</dbReference>
<dbReference type="EMBL" id="AP023418">
    <property type="protein sequence ID" value="BCK81165.1"/>
    <property type="molecule type" value="Genomic_DNA"/>
</dbReference>
<accession>A0A810Q3Q2</accession>
<name>A0A810Q3Q2_9FIRM</name>
<dbReference type="RefSeq" id="WP_148338135.1">
    <property type="nucleotide sequence ID" value="NZ_AP023418.1"/>
</dbReference>
<organism evidence="1 2">
    <name type="scientific">Vescimonas coprocola</name>
    <dbReference type="NCBI Taxonomy" id="2714355"/>
    <lineage>
        <taxon>Bacteria</taxon>
        <taxon>Bacillati</taxon>
        <taxon>Bacillota</taxon>
        <taxon>Clostridia</taxon>
        <taxon>Eubacteriales</taxon>
        <taxon>Oscillospiraceae</taxon>
        <taxon>Vescimonas</taxon>
    </lineage>
</organism>
<gene>
    <name evidence="1" type="ORF">MM50RIKEN_09280</name>
</gene>
<dbReference type="AlphaFoldDB" id="A0A810Q3Q2"/>
<evidence type="ECO:0000313" key="1">
    <source>
        <dbReference type="EMBL" id="BCK81165.1"/>
    </source>
</evidence>
<evidence type="ECO:0000313" key="2">
    <source>
        <dbReference type="Proteomes" id="UP000681035"/>
    </source>
</evidence>
<sequence>MAVDKKANFIRIAEARTNKIIESITLLGNLSNTSYYEYTPDQIEAMFSAIQEELDTQKKRFADSGPKKKKFRL</sequence>